<evidence type="ECO:0000313" key="1">
    <source>
        <dbReference type="EMBL" id="KAH6929980.1"/>
    </source>
</evidence>
<organism evidence="1 2">
    <name type="scientific">Hyalomma asiaticum</name>
    <name type="common">Tick</name>
    <dbReference type="NCBI Taxonomy" id="266040"/>
    <lineage>
        <taxon>Eukaryota</taxon>
        <taxon>Metazoa</taxon>
        <taxon>Ecdysozoa</taxon>
        <taxon>Arthropoda</taxon>
        <taxon>Chelicerata</taxon>
        <taxon>Arachnida</taxon>
        <taxon>Acari</taxon>
        <taxon>Parasitiformes</taxon>
        <taxon>Ixodida</taxon>
        <taxon>Ixodoidea</taxon>
        <taxon>Ixodidae</taxon>
        <taxon>Hyalomminae</taxon>
        <taxon>Hyalomma</taxon>
    </lineage>
</organism>
<evidence type="ECO:0000313" key="2">
    <source>
        <dbReference type="Proteomes" id="UP000821845"/>
    </source>
</evidence>
<protein>
    <submittedName>
        <fullName evidence="1">Uncharacterized protein</fullName>
    </submittedName>
</protein>
<proteinExistence type="predicted"/>
<accession>A0ACB7S5H3</accession>
<reference evidence="1" key="1">
    <citation type="submission" date="2020-05" db="EMBL/GenBank/DDBJ databases">
        <title>Large-scale comparative analyses of tick genomes elucidate their genetic diversity and vector capacities.</title>
        <authorList>
            <person name="Jia N."/>
            <person name="Wang J."/>
            <person name="Shi W."/>
            <person name="Du L."/>
            <person name="Sun Y."/>
            <person name="Zhan W."/>
            <person name="Jiang J."/>
            <person name="Wang Q."/>
            <person name="Zhang B."/>
            <person name="Ji P."/>
            <person name="Sakyi L.B."/>
            <person name="Cui X."/>
            <person name="Yuan T."/>
            <person name="Jiang B."/>
            <person name="Yang W."/>
            <person name="Lam T.T.-Y."/>
            <person name="Chang Q."/>
            <person name="Ding S."/>
            <person name="Wang X."/>
            <person name="Zhu J."/>
            <person name="Ruan X."/>
            <person name="Zhao L."/>
            <person name="Wei J."/>
            <person name="Que T."/>
            <person name="Du C."/>
            <person name="Cheng J."/>
            <person name="Dai P."/>
            <person name="Han X."/>
            <person name="Huang E."/>
            <person name="Gao Y."/>
            <person name="Liu J."/>
            <person name="Shao H."/>
            <person name="Ye R."/>
            <person name="Li L."/>
            <person name="Wei W."/>
            <person name="Wang X."/>
            <person name="Wang C."/>
            <person name="Yang T."/>
            <person name="Huo Q."/>
            <person name="Li W."/>
            <person name="Guo W."/>
            <person name="Chen H."/>
            <person name="Zhou L."/>
            <person name="Ni X."/>
            <person name="Tian J."/>
            <person name="Zhou Y."/>
            <person name="Sheng Y."/>
            <person name="Liu T."/>
            <person name="Pan Y."/>
            <person name="Xia L."/>
            <person name="Li J."/>
            <person name="Zhao F."/>
            <person name="Cao W."/>
        </authorList>
    </citation>
    <scope>NUCLEOTIDE SEQUENCE</scope>
    <source>
        <strain evidence="1">Hyas-2018</strain>
    </source>
</reference>
<comment type="caution">
    <text evidence="1">The sequence shown here is derived from an EMBL/GenBank/DDBJ whole genome shotgun (WGS) entry which is preliminary data.</text>
</comment>
<sequence>MAATSNSETSSPGVLQTRGTPPPSTTSDFRPTAPAPVAIVRTGRLPMGMPSGRYVLPSGCINQYRNVTAGSPSTPPEHYVARGSTRWPPTNRIAHAAAGALDSNGDRQPLLMTDAYTVHLQDGTVSPTHYCAIGLVFVGVCVAAALVLVDATGGQRGTSHDLRSKEQHPQPEMNSTKVRCNPLAWTMRKQWRLSRAPAANARPTTRA</sequence>
<gene>
    <name evidence="1" type="ORF">HPB50_007817</name>
</gene>
<dbReference type="Proteomes" id="UP000821845">
    <property type="component" value="Chromosome 5"/>
</dbReference>
<name>A0ACB7S5H3_HYAAI</name>
<dbReference type="EMBL" id="CM023485">
    <property type="protein sequence ID" value="KAH6929980.1"/>
    <property type="molecule type" value="Genomic_DNA"/>
</dbReference>
<keyword evidence="2" id="KW-1185">Reference proteome</keyword>